<evidence type="ECO:0000313" key="2">
    <source>
        <dbReference type="EMBL" id="EJD76071.1"/>
    </source>
</evidence>
<organism evidence="3 4">
    <name type="scientific">Loa loa</name>
    <name type="common">Eye worm</name>
    <name type="synonym">Filaria loa</name>
    <dbReference type="NCBI Taxonomy" id="7209"/>
    <lineage>
        <taxon>Eukaryota</taxon>
        <taxon>Metazoa</taxon>
        <taxon>Ecdysozoa</taxon>
        <taxon>Nematoda</taxon>
        <taxon>Chromadorea</taxon>
        <taxon>Rhabditida</taxon>
        <taxon>Spirurina</taxon>
        <taxon>Spiruromorpha</taxon>
        <taxon>Filarioidea</taxon>
        <taxon>Onchocercidae</taxon>
        <taxon>Loa</taxon>
    </lineage>
</organism>
<gene>
    <name evidence="2 4" type="ORF">LOAG_16904</name>
</gene>
<keyword evidence="3" id="KW-1185">Reference proteome</keyword>
<evidence type="ECO:0000313" key="3">
    <source>
        <dbReference type="Proteomes" id="UP000095285"/>
    </source>
</evidence>
<dbReference type="OrthoDB" id="10044608at2759"/>
<dbReference type="WBParaSite" id="EN70_1130">
    <property type="protein sequence ID" value="EN70_1130"/>
    <property type="gene ID" value="EN70_1130"/>
</dbReference>
<dbReference type="OMA" id="REMIYIP"/>
<feature type="compositionally biased region" description="Basic and acidic residues" evidence="1">
    <location>
        <begin position="1304"/>
        <end position="1319"/>
    </location>
</feature>
<feature type="region of interest" description="Disordered" evidence="1">
    <location>
        <begin position="759"/>
        <end position="781"/>
    </location>
</feature>
<reference evidence="4" key="2">
    <citation type="submission" date="2016-11" db="UniProtKB">
        <authorList>
            <consortium name="WormBaseParasite"/>
        </authorList>
    </citation>
    <scope>IDENTIFICATION</scope>
</reference>
<feature type="compositionally biased region" description="Basic and acidic residues" evidence="1">
    <location>
        <begin position="647"/>
        <end position="656"/>
    </location>
</feature>
<feature type="region of interest" description="Disordered" evidence="1">
    <location>
        <begin position="1297"/>
        <end position="1319"/>
    </location>
</feature>
<dbReference type="CTD" id="9939820"/>
<accession>A0A1I7V9E2</accession>
<feature type="compositionally biased region" description="Basic and acidic residues" evidence="1">
    <location>
        <begin position="1366"/>
        <end position="1376"/>
    </location>
</feature>
<proteinExistence type="predicted"/>
<dbReference type="InterPro" id="IPR029717">
    <property type="entry name" value="FAM193"/>
</dbReference>
<reference evidence="2 3" key="1">
    <citation type="submission" date="2012-04" db="EMBL/GenBank/DDBJ databases">
        <title>The Genome Sequence of Loa loa.</title>
        <authorList>
            <consortium name="The Broad Institute Genome Sequencing Platform"/>
            <consortium name="Broad Institute Genome Sequencing Center for Infectious Disease"/>
            <person name="Nutman T.B."/>
            <person name="Fink D.L."/>
            <person name="Russ C."/>
            <person name="Young S."/>
            <person name="Zeng Q."/>
            <person name="Gargeya S."/>
            <person name="Alvarado L."/>
            <person name="Berlin A."/>
            <person name="Chapman S.B."/>
            <person name="Chen Z."/>
            <person name="Freedman E."/>
            <person name="Gellesch M."/>
            <person name="Goldberg J."/>
            <person name="Griggs A."/>
            <person name="Gujja S."/>
            <person name="Heilman E.R."/>
            <person name="Heiman D."/>
            <person name="Howarth C."/>
            <person name="Mehta T."/>
            <person name="Neiman D."/>
            <person name="Pearson M."/>
            <person name="Roberts A."/>
            <person name="Saif S."/>
            <person name="Shea T."/>
            <person name="Shenoy N."/>
            <person name="Sisk P."/>
            <person name="Stolte C."/>
            <person name="Sykes S."/>
            <person name="White J."/>
            <person name="Yandava C."/>
            <person name="Haas B."/>
            <person name="Henn M.R."/>
            <person name="Nusbaum C."/>
            <person name="Birren B."/>
        </authorList>
    </citation>
    <scope>NUCLEOTIDE SEQUENCE [LARGE SCALE GENOMIC DNA]</scope>
</reference>
<evidence type="ECO:0000313" key="4">
    <source>
        <dbReference type="WBParaSite" id="EN70_1130"/>
    </source>
</evidence>
<feature type="region of interest" description="Disordered" evidence="1">
    <location>
        <begin position="1403"/>
        <end position="1484"/>
    </location>
</feature>
<dbReference type="KEGG" id="loa:LOAG_16904"/>
<dbReference type="GO" id="GO:0005634">
    <property type="term" value="C:nucleus"/>
    <property type="evidence" value="ECO:0007669"/>
    <property type="project" value="TreeGrafter"/>
</dbReference>
<feature type="compositionally biased region" description="Basic and acidic residues" evidence="1">
    <location>
        <begin position="557"/>
        <end position="575"/>
    </location>
</feature>
<feature type="compositionally biased region" description="Polar residues" evidence="1">
    <location>
        <begin position="1474"/>
        <end position="1484"/>
    </location>
</feature>
<dbReference type="Proteomes" id="UP000095285">
    <property type="component" value="Unassembled WGS sequence"/>
</dbReference>
<dbReference type="RefSeq" id="XP_020306895.1">
    <property type="nucleotide sequence ID" value="XM_020449558.1"/>
</dbReference>
<dbReference type="PANTHER" id="PTHR15109">
    <property type="entry name" value="AGAP004327-PA"/>
    <property type="match status" value="1"/>
</dbReference>
<dbReference type="GO" id="GO:0005737">
    <property type="term" value="C:cytoplasm"/>
    <property type="evidence" value="ECO:0007669"/>
    <property type="project" value="TreeGrafter"/>
</dbReference>
<feature type="compositionally biased region" description="Acidic residues" evidence="1">
    <location>
        <begin position="1146"/>
        <end position="1166"/>
    </location>
</feature>
<dbReference type="GeneID" id="9939820"/>
<feature type="region of interest" description="Disordered" evidence="1">
    <location>
        <begin position="1146"/>
        <end position="1197"/>
    </location>
</feature>
<feature type="region of interest" description="Disordered" evidence="1">
    <location>
        <begin position="556"/>
        <end position="579"/>
    </location>
</feature>
<sequence>MSEILSANYTKESTHKCMRKVMIDGNDNNLVDELVREDLSDSEYSNDQRHERCESKNGVCRPRHCLTTFSLRSVIDGEVQSKFNITCLICKRKFACNDARSTFLAYYICDDCMKSEKGHAEELEAALLNNDKARPVSTGCASADLSAYDHCKCQNCIRRQFVDEERRKEIEVLQRCWHDLRQNIRQMFRDGLNANMTSSKGKRFDVDKIKRNVTILAEKDPHQLYKRLESIGHEYVLNLKSDDLWQILVAPQVVPALIQLYEAGASEEQMELERAKLFIKTLLDRFSCQQETARNMSPLLAVLDEDYLSQFGISWKVVNHHIFDRVIYQDDLLLNYLPNLENILKCKLIVHDDENEEDFRQRACTEASRADIPQGALELAQSFRVFHKLMVTSREIFKKASANIVLYTEQQKVINHIKRKAKGELLKEDLEFFKNQRKMIRNSVLRKGQYYQWHANLTAFGDLTDLIDDECDNSGSETDDVNVSERLHELIGEGPATSVCIDENDEVLPCVRCKRCTLRHCSCDECRISHIITCGLLIESDDISNLIWPVSQPVSDCSEKSDGRDSDSEQSEQKKSSLPHVKRLPSRNLRFQTAKALFTVHDHHSKKETAWGDWQVPYGYTDDIDYLSHRFYEKKGMRNGFGSLNNRTDEEEHATDSSDSPDLLNTEKYQEIVKEALELMARGHRIGSSPNCEFETDDISRTSSVIGDEKTSIIDEGDDKRGVKSSFLMKANLRSEGKSGFTIASVSNVNVKRFKIKKARSNPTGDSDGTESDYETSSASFPGSNECMDSCHLLGPDRLLLKEMTRRHYAVLSKDNAVSDLALELFGRKTMGKPQMMRKTGLTPPVSRLIRKSKLVSDKNDANNGGISAVKSLSASARERLLNEVKGMDKKVRERTLLRLVQSYEDEHWITKSSEDYKGRLLESMRECLSKDWMKEDEAIDLRTIVKDENYDSARKILSRNSTVRTCHQEKTNREMIYIPETRTMVSFSTASSDSVNKKGKSSKKIEQDDLAQLWSKQTLAAAIAKQLTEQRTIFDISKAFNVEKQKAAQTLPSKTGKHLDTTSNSTAAIDFSVDLGEFDINTFPEEVRKLHEEGKLKKLLKQAVGLRQNKTGVSAKVDCKYDDGKRVENEFRVSKEEFFGCQTDNIDDLTDDDDEGTDEEWSDCEAPDKQHPHRHHSCDNKAKNKRAASGTGRDGRHGHCDCCYCEMFGHAATENVKSGRAQIRERLRMKLKRRTVQEHPGTDTKNLEEKLVYATANEKSKKSSAVIPDTPIEEILDYINEKDIAAAQAAASKAAKRARQKLRKQEEKERQGRERKLKEEQKKVIEAELLKKKKQDVAQQEVKKEKQNKPEAKKKKADRVRGKKQKDAHDRKKENGQQSESQGVELRKEPVLEFEYWIDPKCGPKLKQLGSTKEQIGTSKIGRSKTQNKEELKKNDVPKRSELEEKRENEKENSCAKEQTVEANLVVKKDNNGSKNENSAVKSETTFSVNCAAMFLKTEDHESKGVGFDIQPAVKLPLDEESDAPSAAVTVNEASTVLSEVELRSHPPSVSYPITERPSKMPPLPKINLSDIPQMRPGGLSNTNISQKLPFPVLPVPPPSQTNTLSFGTYQGGVGYYTNFGGQPQVYLINGLNQCVVSSSNQSVSILSAASANFAHDPVLQPLRTHPSLEARTCQIAINDKAHISGQYPIPPPVNAPLTDMLQRGPISSIPVLDAKSFQTATNFSCFGFQKLPRYASETSSLSTLASSVSSSSSKPSLSGPPFSVRDMDVSFKGNHNTTQMPSLGAMNMPLQNNLCNNNGTAQNFLSTKTNTATQGFTLLDSYSCPKHRSSNVAIPLNNVISDSLSVPTRDLLNFPSLEQDIVATKIQKSPQYINTEFLVSHRNGIMSTTGSVNNTAQSNKIGTGGALPGSSQLTAAVRAKRNEACKTFLSSSSPLADYDSETRKLAAFAKEGEIPHNQNPMIFEPGDPRIAVAIAEMKFDPHEAFKPRPDSELEFLDPLELEVEHFKRVLWEEEQLTRPRVPLRELRKIDPENEPNAVFHFAPLV</sequence>
<feature type="region of interest" description="Disordered" evidence="1">
    <location>
        <begin position="641"/>
        <end position="663"/>
    </location>
</feature>
<feature type="compositionally biased region" description="Basic residues" evidence="1">
    <location>
        <begin position="1353"/>
        <end position="1365"/>
    </location>
</feature>
<evidence type="ECO:0000256" key="1">
    <source>
        <dbReference type="SAM" id="MobiDB-lite"/>
    </source>
</evidence>
<dbReference type="EMBL" id="JH712092">
    <property type="protein sequence ID" value="EJD76071.1"/>
    <property type="molecule type" value="Genomic_DNA"/>
</dbReference>
<protein>
    <submittedName>
        <fullName evidence="4">ATP-dependent DNA helicase</fullName>
    </submittedName>
</protein>
<dbReference type="STRING" id="7209.A0A1I7V9E2"/>
<feature type="region of interest" description="Disordered" evidence="1">
    <location>
        <begin position="1334"/>
        <end position="1387"/>
    </location>
</feature>
<feature type="compositionally biased region" description="Basic and acidic residues" evidence="1">
    <location>
        <begin position="1428"/>
        <end position="1456"/>
    </location>
</feature>
<feature type="compositionally biased region" description="Polar residues" evidence="1">
    <location>
        <begin position="1410"/>
        <end position="1419"/>
    </location>
</feature>
<dbReference type="eggNOG" id="ENOG502QVAZ">
    <property type="taxonomic scope" value="Eukaryota"/>
</dbReference>
<feature type="compositionally biased region" description="Basic and acidic residues" evidence="1">
    <location>
        <begin position="1342"/>
        <end position="1352"/>
    </location>
</feature>
<dbReference type="PANTHER" id="PTHR15109:SF3">
    <property type="entry name" value="PROTEIN FAM193B"/>
    <property type="match status" value="1"/>
</dbReference>
<name>A0A1I7V9E2_LOALO</name>
<accession>A0A1S0UKR2</accession>